<keyword evidence="1" id="KW-1133">Transmembrane helix</keyword>
<accession>A0A1G9ATK7</accession>
<dbReference type="AlphaFoldDB" id="A0A1G9ATK7"/>
<keyword evidence="3" id="KW-1185">Reference proteome</keyword>
<evidence type="ECO:0000313" key="2">
    <source>
        <dbReference type="EMBL" id="SDK30666.1"/>
    </source>
</evidence>
<gene>
    <name evidence="2" type="ORF">SAMN05216243_2720</name>
</gene>
<reference evidence="2 3" key="1">
    <citation type="submission" date="2016-10" db="EMBL/GenBank/DDBJ databases">
        <authorList>
            <person name="de Groot N.N."/>
        </authorList>
    </citation>
    <scope>NUCLEOTIDE SEQUENCE [LARGE SCALE GENOMIC DNA]</scope>
    <source>
        <strain evidence="2 3">CGMCC 1.6502</strain>
    </source>
</reference>
<dbReference type="OrthoDB" id="2455856at2"/>
<evidence type="ECO:0000256" key="1">
    <source>
        <dbReference type="SAM" id="Phobius"/>
    </source>
</evidence>
<protein>
    <recommendedName>
        <fullName evidence="4">Yip1 domain-containing protein</fullName>
    </recommendedName>
</protein>
<sequence>MVYHSNLFKLFLHTEDHLFRIQEAEKITNIYKLILSLLGLTILLYGWTGWLGIGSDPLSNHVQDLSPVDYELTKVWFMAGKSVYALLFGLFVLFIPTLLFRFAYQIHYQKLLIMQLSVLFIMLLERLLWIPLFLYAGLEWYVSPLSFGIIASYVTDIPFFIYFFGAISLFQLWIIGFQVKFISRLSRVRKRWVWTGVILLHVFYWLITAIISSDGLYLVRLITEGGI</sequence>
<evidence type="ECO:0008006" key="4">
    <source>
        <dbReference type="Google" id="ProtNLM"/>
    </source>
</evidence>
<dbReference type="RefSeq" id="WP_093215204.1">
    <property type="nucleotide sequence ID" value="NZ_FNFL01000004.1"/>
</dbReference>
<dbReference type="Proteomes" id="UP000198694">
    <property type="component" value="Unassembled WGS sequence"/>
</dbReference>
<proteinExistence type="predicted"/>
<feature type="transmembrane region" description="Helical" evidence="1">
    <location>
        <begin position="30"/>
        <end position="53"/>
    </location>
</feature>
<dbReference type="EMBL" id="FNFL01000004">
    <property type="protein sequence ID" value="SDK30666.1"/>
    <property type="molecule type" value="Genomic_DNA"/>
</dbReference>
<evidence type="ECO:0000313" key="3">
    <source>
        <dbReference type="Proteomes" id="UP000198694"/>
    </source>
</evidence>
<dbReference type="STRING" id="407036.SAMN05216243_2720"/>
<feature type="transmembrane region" description="Helical" evidence="1">
    <location>
        <begin position="157"/>
        <end position="179"/>
    </location>
</feature>
<feature type="transmembrane region" description="Helical" evidence="1">
    <location>
        <begin position="116"/>
        <end position="137"/>
    </location>
</feature>
<name>A0A1G9ATK7_9BACI</name>
<feature type="transmembrane region" description="Helical" evidence="1">
    <location>
        <begin position="191"/>
        <end position="211"/>
    </location>
</feature>
<organism evidence="2 3">
    <name type="scientific">Sediminibacillus albus</name>
    <dbReference type="NCBI Taxonomy" id="407036"/>
    <lineage>
        <taxon>Bacteria</taxon>
        <taxon>Bacillati</taxon>
        <taxon>Bacillota</taxon>
        <taxon>Bacilli</taxon>
        <taxon>Bacillales</taxon>
        <taxon>Bacillaceae</taxon>
        <taxon>Sediminibacillus</taxon>
    </lineage>
</organism>
<keyword evidence="1" id="KW-0472">Membrane</keyword>
<keyword evidence="1" id="KW-0812">Transmembrane</keyword>
<feature type="transmembrane region" description="Helical" evidence="1">
    <location>
        <begin position="83"/>
        <end position="104"/>
    </location>
</feature>